<dbReference type="Pfam" id="PF12823">
    <property type="entry name" value="DUF3817"/>
    <property type="match status" value="1"/>
</dbReference>
<proteinExistence type="predicted"/>
<keyword evidence="2" id="KW-1003">Cell membrane</keyword>
<evidence type="ECO:0000256" key="1">
    <source>
        <dbReference type="ARBA" id="ARBA00004651"/>
    </source>
</evidence>
<feature type="transmembrane region" description="Helical" evidence="6">
    <location>
        <begin position="12"/>
        <end position="33"/>
    </location>
</feature>
<reference evidence="8 9" key="1">
    <citation type="submission" date="2020-01" db="EMBL/GenBank/DDBJ databases">
        <title>Bacteria diversity of Porities sp.</title>
        <authorList>
            <person name="Wang G."/>
        </authorList>
    </citation>
    <scope>NUCLEOTIDE SEQUENCE [LARGE SCALE GENOMIC DNA]</scope>
    <source>
        <strain evidence="8 9">R33</strain>
    </source>
</reference>
<evidence type="ECO:0000256" key="4">
    <source>
        <dbReference type="ARBA" id="ARBA00022989"/>
    </source>
</evidence>
<gene>
    <name evidence="8" type="ORF">GTQ38_17000</name>
</gene>
<dbReference type="InterPro" id="IPR023845">
    <property type="entry name" value="DUF3817_TM"/>
</dbReference>
<evidence type="ECO:0000256" key="5">
    <source>
        <dbReference type="ARBA" id="ARBA00023136"/>
    </source>
</evidence>
<feature type="domain" description="DUF3817" evidence="7">
    <location>
        <begin position="10"/>
        <end position="96"/>
    </location>
</feature>
<dbReference type="AlphaFoldDB" id="A0A6L9EG57"/>
<organism evidence="8 9">
    <name type="scientific">Poritiphilus flavus</name>
    <dbReference type="NCBI Taxonomy" id="2697053"/>
    <lineage>
        <taxon>Bacteria</taxon>
        <taxon>Pseudomonadati</taxon>
        <taxon>Bacteroidota</taxon>
        <taxon>Flavobacteriia</taxon>
        <taxon>Flavobacteriales</taxon>
        <taxon>Flavobacteriaceae</taxon>
        <taxon>Poritiphilus</taxon>
    </lineage>
</organism>
<evidence type="ECO:0000256" key="3">
    <source>
        <dbReference type="ARBA" id="ARBA00022692"/>
    </source>
</evidence>
<dbReference type="NCBIfam" id="TIGR03954">
    <property type="entry name" value="integ_memb_HG"/>
    <property type="match status" value="1"/>
</dbReference>
<protein>
    <submittedName>
        <fullName evidence="8">DUF3817 domain-containing protein</fullName>
    </submittedName>
</protein>
<accession>A0A6L9EG57</accession>
<dbReference type="PANTHER" id="PTHR40077:SF1">
    <property type="entry name" value="MEMBRANE PROTEIN"/>
    <property type="match status" value="1"/>
</dbReference>
<evidence type="ECO:0000256" key="2">
    <source>
        <dbReference type="ARBA" id="ARBA00022475"/>
    </source>
</evidence>
<dbReference type="Proteomes" id="UP000475249">
    <property type="component" value="Unassembled WGS sequence"/>
</dbReference>
<evidence type="ECO:0000259" key="7">
    <source>
        <dbReference type="Pfam" id="PF12823"/>
    </source>
</evidence>
<evidence type="ECO:0000256" key="6">
    <source>
        <dbReference type="SAM" id="Phobius"/>
    </source>
</evidence>
<evidence type="ECO:0000313" key="9">
    <source>
        <dbReference type="Proteomes" id="UP000475249"/>
    </source>
</evidence>
<dbReference type="EMBL" id="WXYO01000007">
    <property type="protein sequence ID" value="NAS13715.1"/>
    <property type="molecule type" value="Genomic_DNA"/>
</dbReference>
<comment type="caution">
    <text evidence="8">The sequence shown here is derived from an EMBL/GenBank/DDBJ whole genome shotgun (WGS) entry which is preliminary data.</text>
</comment>
<evidence type="ECO:0000313" key="8">
    <source>
        <dbReference type="EMBL" id="NAS13715.1"/>
    </source>
</evidence>
<name>A0A6L9EG57_9FLAO</name>
<dbReference type="GO" id="GO:0005886">
    <property type="term" value="C:plasma membrane"/>
    <property type="evidence" value="ECO:0007669"/>
    <property type="project" value="UniProtKB-SubCell"/>
</dbReference>
<keyword evidence="9" id="KW-1185">Reference proteome</keyword>
<sequence length="100" mass="11483">MLDMFKTNVGRLRILGFFEGISLIILIFVATPMKYCFANPGWTKLIGPVHGALFLLYAINALSVSVERNWKFWTTTWKVIMASFIPFGTFYIDKKILSKL</sequence>
<keyword evidence="4 6" id="KW-1133">Transmembrane helix</keyword>
<comment type="subcellular location">
    <subcellularLocation>
        <location evidence="1">Cell membrane</location>
        <topology evidence="1">Multi-pass membrane protein</topology>
    </subcellularLocation>
</comment>
<keyword evidence="5 6" id="KW-0472">Membrane</keyword>
<dbReference type="PANTHER" id="PTHR40077">
    <property type="entry name" value="MEMBRANE PROTEIN-RELATED"/>
    <property type="match status" value="1"/>
</dbReference>
<feature type="transmembrane region" description="Helical" evidence="6">
    <location>
        <begin position="72"/>
        <end position="92"/>
    </location>
</feature>
<keyword evidence="3 6" id="KW-0812">Transmembrane</keyword>
<feature type="transmembrane region" description="Helical" evidence="6">
    <location>
        <begin position="45"/>
        <end position="66"/>
    </location>
</feature>